<dbReference type="GO" id="GO:0010992">
    <property type="term" value="P:ubiquitin recycling"/>
    <property type="evidence" value="ECO:0007669"/>
    <property type="project" value="TreeGrafter"/>
</dbReference>
<dbReference type="InterPro" id="IPR015155">
    <property type="entry name" value="PFU"/>
</dbReference>
<evidence type="ECO:0008006" key="10">
    <source>
        <dbReference type="Google" id="ProtNLM"/>
    </source>
</evidence>
<dbReference type="InterPro" id="IPR020472">
    <property type="entry name" value="WD40_PAC1"/>
</dbReference>
<dbReference type="PRINTS" id="PR00320">
    <property type="entry name" value="GPROTEINBRPT"/>
</dbReference>
<dbReference type="VEuPathDB" id="FungiDB:GMDG_00186"/>
<proteinExistence type="predicted"/>
<feature type="repeat" description="WD" evidence="5">
    <location>
        <begin position="10"/>
        <end position="42"/>
    </location>
</feature>
<dbReference type="eggNOG" id="KOG0301">
    <property type="taxonomic scope" value="Eukaryota"/>
</dbReference>
<dbReference type="GO" id="GO:0043161">
    <property type="term" value="P:proteasome-mediated ubiquitin-dependent protein catabolic process"/>
    <property type="evidence" value="ECO:0007669"/>
    <property type="project" value="TreeGrafter"/>
</dbReference>
<dbReference type="GO" id="GO:0043130">
    <property type="term" value="F:ubiquitin binding"/>
    <property type="evidence" value="ECO:0007669"/>
    <property type="project" value="TreeGrafter"/>
</dbReference>
<dbReference type="Pfam" id="PF00400">
    <property type="entry name" value="WD40"/>
    <property type="match status" value="6"/>
</dbReference>
<comment type="subcellular location">
    <subcellularLocation>
        <location evidence="1">Cytoplasm</location>
    </subcellularLocation>
</comment>
<dbReference type="Proteomes" id="UP000077154">
    <property type="component" value="Unassembled WGS sequence"/>
</dbReference>
<dbReference type="InterPro" id="IPR011989">
    <property type="entry name" value="ARM-like"/>
</dbReference>
<organism evidence="9">
    <name type="scientific">Pseudogymnoascus destructans</name>
    <dbReference type="NCBI Taxonomy" id="655981"/>
    <lineage>
        <taxon>Eukaryota</taxon>
        <taxon>Fungi</taxon>
        <taxon>Dikarya</taxon>
        <taxon>Ascomycota</taxon>
        <taxon>Pezizomycotina</taxon>
        <taxon>Leotiomycetes</taxon>
        <taxon>Thelebolales</taxon>
        <taxon>Thelebolaceae</taxon>
        <taxon>Pseudogymnoascus</taxon>
    </lineage>
</organism>
<dbReference type="CDD" id="cd00200">
    <property type="entry name" value="WD40"/>
    <property type="match status" value="1"/>
</dbReference>
<dbReference type="GO" id="GO:0005737">
    <property type="term" value="C:cytoplasm"/>
    <property type="evidence" value="ECO:0007669"/>
    <property type="project" value="UniProtKB-SubCell"/>
</dbReference>
<feature type="domain" description="PUL" evidence="8">
    <location>
        <begin position="500"/>
        <end position="781"/>
    </location>
</feature>
<name>A0A177AF95_9PEZI</name>
<evidence type="ECO:0000256" key="2">
    <source>
        <dbReference type="ARBA" id="ARBA00022490"/>
    </source>
</evidence>
<feature type="repeat" description="WD" evidence="5">
    <location>
        <begin position="105"/>
        <end position="138"/>
    </location>
</feature>
<dbReference type="InterPro" id="IPR036322">
    <property type="entry name" value="WD40_repeat_dom_sf"/>
</dbReference>
<dbReference type="PANTHER" id="PTHR19849">
    <property type="entry name" value="PHOSPHOLIPASE A-2-ACTIVATING PROTEIN"/>
    <property type="match status" value="1"/>
</dbReference>
<evidence type="ECO:0000259" key="7">
    <source>
        <dbReference type="PROSITE" id="PS51394"/>
    </source>
</evidence>
<dbReference type="Gene3D" id="1.25.10.10">
    <property type="entry name" value="Leucine-rich Repeat Variant"/>
    <property type="match status" value="1"/>
</dbReference>
<feature type="domain" description="PFU" evidence="7">
    <location>
        <begin position="371"/>
        <end position="467"/>
    </location>
</feature>
<dbReference type="Gene3D" id="2.130.10.10">
    <property type="entry name" value="YVTN repeat-like/Quinoprotein amine dehydrogenase"/>
    <property type="match status" value="1"/>
</dbReference>
<feature type="repeat" description="WD" evidence="5">
    <location>
        <begin position="232"/>
        <end position="263"/>
    </location>
</feature>
<dbReference type="OrthoDB" id="10265988at2759"/>
<evidence type="ECO:0000256" key="1">
    <source>
        <dbReference type="ARBA" id="ARBA00004496"/>
    </source>
</evidence>
<dbReference type="SMART" id="SM00320">
    <property type="entry name" value="WD40"/>
    <property type="match status" value="6"/>
</dbReference>
<dbReference type="AlphaFoldDB" id="A0A177AF95"/>
<dbReference type="GeneID" id="36285894"/>
<accession>A0A177AF95</accession>
<dbReference type="SUPFAM" id="SSF50978">
    <property type="entry name" value="WD40 repeat-like"/>
    <property type="match status" value="1"/>
</dbReference>
<protein>
    <recommendedName>
        <fullName evidence="10">Phospholipase A-2-activating protein</fullName>
    </recommendedName>
</protein>
<reference evidence="9" key="1">
    <citation type="submission" date="2016-03" db="EMBL/GenBank/DDBJ databases">
        <title>Updated assembly of Pseudogymnoascus destructans, the fungus causing white-nose syndrome of bats.</title>
        <authorList>
            <person name="Palmer J.M."/>
            <person name="Drees K.P."/>
            <person name="Foster J.T."/>
            <person name="Lindner D.L."/>
        </authorList>
    </citation>
    <scope>NUCLEOTIDE SEQUENCE [LARGE SCALE GENOMIC DNA]</scope>
    <source>
        <strain evidence="9">20631-21</strain>
    </source>
</reference>
<dbReference type="PROSITE" id="PS51396">
    <property type="entry name" value="PUL"/>
    <property type="match status" value="1"/>
</dbReference>
<evidence type="ECO:0000256" key="6">
    <source>
        <dbReference type="SAM" id="MobiDB-lite"/>
    </source>
</evidence>
<sequence>MGDYKLSASLAGHDDDVRAVIFPYPNELVSASRDGTVRAWKMIAEPLATFEDTIIQHSSSFINALAYLPPSEEHIQGLVVSGGKETIIEVRQPKRPAEESAEALLLGHANNVCALDVGPDGKYIISGGWDSQARLWSVGKWETEVQFEGHQGSVLAVLAYDSETIITACADNLIRIFHISGKLLKTVKGSTDVVRALCKVPKGHPSGADFASAGNDTIIRLWTLAGNQVGELLGHENFIYSLASIPTGELISSGEDRTVRIWKGAECVQTITHPAISVWSVAANQDTGDIVTGASDRIVRIFTREELRMANDEAIQAFEESVRSSAIPQEAAGDINKESLPGPDFLQNKSGTKEGQVQMIKENNGSITAHQWSASQGQWINVGTVVDSVGSSGKKTSYLGKDYDCVFDVDVEEGKPPLKLPYNYSQNPYEAARKFVEDNKLPMAYLDQVSDFITTNTKGATLGPTENQGPAPAGADPWGSENRYRPGGGSGPSAPPAAPKILPQKEYLNILVARVDIMENKIKEINRELIDSGSKAVSLNPEELEVLSALRSHLEAAGSTSTSQDVTGGLDIAIKLAKDWPYAKRLPGLDLLRLLAVAPNTATYQSPRGADIIEILESSVSAEQPPAENNVMLAVRAFGNLFASPEGRRLASHEFDRIFSISSKSLEGKTTNRNLLVAVTTLAINYAVLVTSSEDAAEVSSATRFEQSVAWLECLAGILNEQKDSEVLYRTMIATGTLLGFGDEVRTAAKEVYGVDKAVTKALGKAVDPRIKNVGREIKELLK</sequence>
<keyword evidence="4" id="KW-0677">Repeat</keyword>
<dbReference type="PROSITE" id="PS51394">
    <property type="entry name" value="PFU"/>
    <property type="match status" value="1"/>
</dbReference>
<dbReference type="PROSITE" id="PS50294">
    <property type="entry name" value="WD_REPEATS_REGION"/>
    <property type="match status" value="3"/>
</dbReference>
<evidence type="ECO:0000256" key="5">
    <source>
        <dbReference type="PROSITE-ProRule" id="PRU00221"/>
    </source>
</evidence>
<keyword evidence="2" id="KW-0963">Cytoplasm</keyword>
<evidence type="ECO:0000313" key="9">
    <source>
        <dbReference type="EMBL" id="OAF60082.1"/>
    </source>
</evidence>
<dbReference type="InterPro" id="IPR015943">
    <property type="entry name" value="WD40/YVTN_repeat-like_dom_sf"/>
</dbReference>
<evidence type="ECO:0000256" key="4">
    <source>
        <dbReference type="ARBA" id="ARBA00022737"/>
    </source>
</evidence>
<feature type="region of interest" description="Disordered" evidence="6">
    <location>
        <begin position="457"/>
        <end position="500"/>
    </location>
</feature>
<dbReference type="PANTHER" id="PTHR19849:SF0">
    <property type="entry name" value="PHOSPHOLIPASE A-2-ACTIVATING PROTEIN"/>
    <property type="match status" value="1"/>
</dbReference>
<evidence type="ECO:0000259" key="8">
    <source>
        <dbReference type="PROSITE" id="PS51396"/>
    </source>
</evidence>
<feature type="compositionally biased region" description="Polar residues" evidence="6">
    <location>
        <begin position="457"/>
        <end position="468"/>
    </location>
</feature>
<dbReference type="InterPro" id="IPR038122">
    <property type="entry name" value="PFU_sf"/>
</dbReference>
<dbReference type="InterPro" id="IPR001680">
    <property type="entry name" value="WD40_rpt"/>
</dbReference>
<dbReference type="GO" id="GO:0005634">
    <property type="term" value="C:nucleus"/>
    <property type="evidence" value="ECO:0007669"/>
    <property type="project" value="TreeGrafter"/>
</dbReference>
<dbReference type="Gene3D" id="3.10.20.870">
    <property type="entry name" value="PFU (PLAA family ubiquitin binding), C-terminal domain"/>
    <property type="match status" value="1"/>
</dbReference>
<dbReference type="Pfam" id="PF09070">
    <property type="entry name" value="PFU"/>
    <property type="match status" value="1"/>
</dbReference>
<dbReference type="PROSITE" id="PS50082">
    <property type="entry name" value="WD_REPEATS_2"/>
    <property type="match status" value="3"/>
</dbReference>
<gene>
    <name evidence="9" type="ORF">VC83_02816</name>
</gene>
<dbReference type="RefSeq" id="XP_024325364.1">
    <property type="nucleotide sequence ID" value="XM_024466470.1"/>
</dbReference>
<dbReference type="Pfam" id="PF08324">
    <property type="entry name" value="PUL"/>
    <property type="match status" value="1"/>
</dbReference>
<dbReference type="EMBL" id="KV441392">
    <property type="protein sequence ID" value="OAF60082.1"/>
    <property type="molecule type" value="Genomic_DNA"/>
</dbReference>
<evidence type="ECO:0000256" key="3">
    <source>
        <dbReference type="ARBA" id="ARBA00022574"/>
    </source>
</evidence>
<keyword evidence="3 5" id="KW-0853">WD repeat</keyword>
<dbReference type="InterPro" id="IPR013535">
    <property type="entry name" value="PUL_dom"/>
</dbReference>
<dbReference type="FunFam" id="2.130.10.10:FF:000236">
    <property type="entry name" value="Polyubiquitin binding protein (Doa1/Ufd3)"/>
    <property type="match status" value="1"/>
</dbReference>